<feature type="transmembrane region" description="Helical" evidence="1">
    <location>
        <begin position="20"/>
        <end position="45"/>
    </location>
</feature>
<dbReference type="Proteomes" id="UP001497482">
    <property type="component" value="Chromosome 4"/>
</dbReference>
<reference evidence="2 3" key="1">
    <citation type="submission" date="2024-04" db="EMBL/GenBank/DDBJ databases">
        <authorList>
            <person name="Waldvogel A.-M."/>
            <person name="Schoenle A."/>
        </authorList>
    </citation>
    <scope>NUCLEOTIDE SEQUENCE [LARGE SCALE GENOMIC DNA]</scope>
</reference>
<keyword evidence="1" id="KW-0472">Membrane</keyword>
<keyword evidence="1" id="KW-0812">Transmembrane</keyword>
<evidence type="ECO:0000313" key="3">
    <source>
        <dbReference type="Proteomes" id="UP001497482"/>
    </source>
</evidence>
<accession>A0AAV2LPW0</accession>
<dbReference type="AlphaFoldDB" id="A0AAV2LPW0"/>
<evidence type="ECO:0000256" key="1">
    <source>
        <dbReference type="SAM" id="Phobius"/>
    </source>
</evidence>
<evidence type="ECO:0000313" key="2">
    <source>
        <dbReference type="EMBL" id="CAL1603621.1"/>
    </source>
</evidence>
<organism evidence="2 3">
    <name type="scientific">Knipowitschia caucasica</name>
    <name type="common">Caucasian dwarf goby</name>
    <name type="synonym">Pomatoschistus caucasicus</name>
    <dbReference type="NCBI Taxonomy" id="637954"/>
    <lineage>
        <taxon>Eukaryota</taxon>
        <taxon>Metazoa</taxon>
        <taxon>Chordata</taxon>
        <taxon>Craniata</taxon>
        <taxon>Vertebrata</taxon>
        <taxon>Euteleostomi</taxon>
        <taxon>Actinopterygii</taxon>
        <taxon>Neopterygii</taxon>
        <taxon>Teleostei</taxon>
        <taxon>Neoteleostei</taxon>
        <taxon>Acanthomorphata</taxon>
        <taxon>Gobiaria</taxon>
        <taxon>Gobiiformes</taxon>
        <taxon>Gobioidei</taxon>
        <taxon>Gobiidae</taxon>
        <taxon>Gobiinae</taxon>
        <taxon>Knipowitschia</taxon>
    </lineage>
</organism>
<keyword evidence="1" id="KW-1133">Transmembrane helix</keyword>
<sequence>MWWGGGRGGWWGGFFDGFCVFGWWWFVCEVGWCVGWVLVVVGVGVGGVWGWVWVWVVVVWVGGVLGVVLFCWGCGEGLVGCVCGWVVRVVVCWGGGGVGCMEGGGGVFLGGVVWEVGVCCVFVVWGGFVGVFVGVGMFGVVGLGWWGLVCEDVVWY</sequence>
<dbReference type="EMBL" id="OZ035826">
    <property type="protein sequence ID" value="CAL1603621.1"/>
    <property type="molecule type" value="Genomic_DNA"/>
</dbReference>
<feature type="transmembrane region" description="Helical" evidence="1">
    <location>
        <begin position="131"/>
        <end position="150"/>
    </location>
</feature>
<keyword evidence="3" id="KW-1185">Reference proteome</keyword>
<protein>
    <submittedName>
        <fullName evidence="2">Uncharacterized protein</fullName>
    </submittedName>
</protein>
<name>A0AAV2LPW0_KNICA</name>
<gene>
    <name evidence="2" type="ORF">KC01_LOCUS31279</name>
</gene>
<proteinExistence type="predicted"/>
<feature type="transmembrane region" description="Helical" evidence="1">
    <location>
        <begin position="52"/>
        <end position="71"/>
    </location>
</feature>